<dbReference type="Pfam" id="PF11783">
    <property type="entry name" value="Cytochrome_cB"/>
    <property type="match status" value="1"/>
</dbReference>
<keyword evidence="1" id="KW-0813">Transport</keyword>
<dbReference type="InterPro" id="IPR051829">
    <property type="entry name" value="Multiheme_Cytochr_ET"/>
</dbReference>
<dbReference type="NCBIfam" id="TIGR04315">
    <property type="entry name" value="octaheme_Shew"/>
    <property type="match status" value="1"/>
</dbReference>
<evidence type="ECO:0000256" key="1">
    <source>
        <dbReference type="ARBA" id="ARBA00022448"/>
    </source>
</evidence>
<evidence type="ECO:0000313" key="10">
    <source>
        <dbReference type="Proteomes" id="UP000190027"/>
    </source>
</evidence>
<dbReference type="GO" id="GO:0046872">
    <property type="term" value="F:metal ion binding"/>
    <property type="evidence" value="ECO:0007669"/>
    <property type="project" value="UniProtKB-KW"/>
</dbReference>
<name>A0A1T4XR24_9BACT</name>
<reference evidence="9 10" key="1">
    <citation type="submission" date="2017-02" db="EMBL/GenBank/DDBJ databases">
        <authorList>
            <person name="Peterson S.W."/>
        </authorList>
    </citation>
    <scope>NUCLEOTIDE SEQUENCE [LARGE SCALE GENOMIC DNA]</scope>
    <source>
        <strain evidence="9 10">DSM 16080</strain>
    </source>
</reference>
<dbReference type="GO" id="GO:0020037">
    <property type="term" value="F:heme binding"/>
    <property type="evidence" value="ECO:0007669"/>
    <property type="project" value="InterPro"/>
</dbReference>
<dbReference type="InterPro" id="IPR020942">
    <property type="entry name" value="Cyt_c_III_dom"/>
</dbReference>
<dbReference type="AlphaFoldDB" id="A0A1T4XR24"/>
<dbReference type="PANTHER" id="PTHR35038:SF5">
    <property type="entry name" value="CYTOCHROME C-TYPE PROTEIN NRFB"/>
    <property type="match status" value="1"/>
</dbReference>
<dbReference type="STRING" id="1121449.SAMN02745704_02373"/>
<evidence type="ECO:0000256" key="5">
    <source>
        <dbReference type="ARBA" id="ARBA00022982"/>
    </source>
</evidence>
<dbReference type="Proteomes" id="UP000190027">
    <property type="component" value="Unassembled WGS sequence"/>
</dbReference>
<evidence type="ECO:0000256" key="4">
    <source>
        <dbReference type="ARBA" id="ARBA00022729"/>
    </source>
</evidence>
<keyword evidence="2" id="KW-0349">Heme</keyword>
<evidence type="ECO:0000256" key="2">
    <source>
        <dbReference type="ARBA" id="ARBA00022617"/>
    </source>
</evidence>
<keyword evidence="4" id="KW-0732">Signal</keyword>
<dbReference type="OrthoDB" id="9788513at2"/>
<proteinExistence type="predicted"/>
<keyword evidence="3" id="KW-0479">Metal-binding</keyword>
<evidence type="ECO:0000256" key="6">
    <source>
        <dbReference type="ARBA" id="ARBA00023004"/>
    </source>
</evidence>
<gene>
    <name evidence="9" type="ORF">SAMN02745704_02373</name>
</gene>
<accession>A0A1T4XR24</accession>
<sequence length="730" mass="81787">MRPATRILALTGILLAVAAFGVLAGLPAVNGFAAPDPTPDAAPTEKQRAPRHPAPEGWQAPDQAKAMQRAAEPREFVANVRTEDPKLRQLRFKDLELGVKDIKFPYILLHSPLVNTFEDMYGPVRFMHSKHAASLDGNCALCHHVSPEGADASQDRLSETVACRACHRESFDPDHPERLGLKAAYHQQCMDCHERMNQGPEKCVGCHRNNVPDHKELVELPDNPTALQVTAECLRCHEKAGEDMIQSAHWLWKGPSPYTVDRQKKVMSGKATDTVNNFCVALPSNWPRCTSCHAGYGWEDETFDFTDMTRVDCLVCHDTTDSYVKAPPKAGMPAPEVDLKYVAQRVGQTNRNTCGNCHFQGGGGDAVKHADMCAVLRYPSRNCDVHMGGYDFTCTQCHEAVNHKIKGRSTSLPVAEGSRTCEDCHSDKPHYGDDMLDYHLNKHCDTVACNTCHSPAYSKCTATKTWWDWSLAGDKDRTPVKDKYGMPDYFWKKGEFEWKESKKPVYAWYNGYMERLLLGDAINPDAVGIRPGDPMPDKAAKKQMVVTDITAPVGSIKDPSSKIYPFKVMDGIQPADAKHRYLLVPHLFPVTPDDPTAYWKNRDWQKAFTEGMKAAGLPYSGEYMWVRTNMYWGIHHEVTPKEMALSCVQCHESLKGEQTCDRCHQDHRDVDFKKLAHRGTDFSFMLSQGRDVADLVDSTDYIDFKALGYKGDPILHGGRFTKLPLGRTTP</sequence>
<protein>
    <submittedName>
        <fullName evidence="9">Octaheme c-type cytochrome, tetrathionate reductase family</fullName>
    </submittedName>
</protein>
<evidence type="ECO:0000313" key="9">
    <source>
        <dbReference type="EMBL" id="SKA91803.1"/>
    </source>
</evidence>
<dbReference type="InterPro" id="IPR036280">
    <property type="entry name" value="Multihaem_cyt_sf"/>
</dbReference>
<dbReference type="RefSeq" id="WP_078717919.1">
    <property type="nucleotide sequence ID" value="NZ_FUYC01000015.1"/>
</dbReference>
<dbReference type="Gene3D" id="3.90.10.10">
    <property type="entry name" value="Cytochrome C3"/>
    <property type="match status" value="1"/>
</dbReference>
<dbReference type="Pfam" id="PF02085">
    <property type="entry name" value="Cytochrom_CIII"/>
    <property type="match status" value="1"/>
</dbReference>
<dbReference type="EMBL" id="FUYC01000015">
    <property type="protein sequence ID" value="SKA91803.1"/>
    <property type="molecule type" value="Genomic_DNA"/>
</dbReference>
<dbReference type="GO" id="GO:0016491">
    <property type="term" value="F:oxidoreductase activity"/>
    <property type="evidence" value="ECO:0007669"/>
    <property type="project" value="TreeGrafter"/>
</dbReference>
<dbReference type="CDD" id="cd08168">
    <property type="entry name" value="Cytochrom_C3"/>
    <property type="match status" value="2"/>
</dbReference>
<keyword evidence="6" id="KW-0408">Iron</keyword>
<evidence type="ECO:0000256" key="7">
    <source>
        <dbReference type="SAM" id="MobiDB-lite"/>
    </source>
</evidence>
<keyword evidence="5" id="KW-0249">Electron transport</keyword>
<dbReference type="PANTHER" id="PTHR35038">
    <property type="entry name" value="DISSIMILATORY SULFITE REDUCTASE SIRA"/>
    <property type="match status" value="1"/>
</dbReference>
<dbReference type="SUPFAM" id="SSF48695">
    <property type="entry name" value="Multiheme cytochromes"/>
    <property type="match status" value="2"/>
</dbReference>
<evidence type="ECO:0000256" key="3">
    <source>
        <dbReference type="ARBA" id="ARBA00022723"/>
    </source>
</evidence>
<evidence type="ECO:0000259" key="8">
    <source>
        <dbReference type="Pfam" id="PF02085"/>
    </source>
</evidence>
<dbReference type="InterPro" id="IPR024673">
    <property type="entry name" value="Octahem_Cyt_c"/>
</dbReference>
<dbReference type="GO" id="GO:0009055">
    <property type="term" value="F:electron transfer activity"/>
    <property type="evidence" value="ECO:0007669"/>
    <property type="project" value="InterPro"/>
</dbReference>
<feature type="domain" description="Class III cytochrome C" evidence="8">
    <location>
        <begin position="120"/>
        <end position="207"/>
    </location>
</feature>
<keyword evidence="10" id="KW-1185">Reference proteome</keyword>
<organism evidence="9 10">
    <name type="scientific">Paucidesulfovibrio gracilis DSM 16080</name>
    <dbReference type="NCBI Taxonomy" id="1121449"/>
    <lineage>
        <taxon>Bacteria</taxon>
        <taxon>Pseudomonadati</taxon>
        <taxon>Thermodesulfobacteriota</taxon>
        <taxon>Desulfovibrionia</taxon>
        <taxon>Desulfovibrionales</taxon>
        <taxon>Desulfovibrionaceae</taxon>
        <taxon>Paucidesulfovibrio</taxon>
    </lineage>
</organism>
<dbReference type="Gene3D" id="1.10.1130.10">
    <property type="entry name" value="Flavocytochrome C3, Chain A"/>
    <property type="match status" value="1"/>
</dbReference>
<feature type="region of interest" description="Disordered" evidence="7">
    <location>
        <begin position="35"/>
        <end position="72"/>
    </location>
</feature>